<name>A0A428YWB3_KIBAR</name>
<sequence>MAGPPPPPAEPTRSRKRVVLWAVAVVLLLATAGFVTLWILERGDHKASVDQLTTARADLDGVKAKVAGLEKRHVDTEGRIKIANDERQKLEADAAAAKPCAEAGRELIATSTDGSDRAIAAAVRLIRARCE</sequence>
<keyword evidence="2" id="KW-0812">Transmembrane</keyword>
<keyword evidence="2" id="KW-0472">Membrane</keyword>
<evidence type="ECO:0000256" key="1">
    <source>
        <dbReference type="SAM" id="Coils"/>
    </source>
</evidence>
<dbReference type="AlphaFoldDB" id="A0A428YWB3"/>
<evidence type="ECO:0000256" key="2">
    <source>
        <dbReference type="SAM" id="Phobius"/>
    </source>
</evidence>
<organism evidence="3 4">
    <name type="scientific">Kibdelosporangium aridum</name>
    <dbReference type="NCBI Taxonomy" id="2030"/>
    <lineage>
        <taxon>Bacteria</taxon>
        <taxon>Bacillati</taxon>
        <taxon>Actinomycetota</taxon>
        <taxon>Actinomycetes</taxon>
        <taxon>Pseudonocardiales</taxon>
        <taxon>Pseudonocardiaceae</taxon>
        <taxon>Kibdelosporangium</taxon>
    </lineage>
</organism>
<evidence type="ECO:0000313" key="4">
    <source>
        <dbReference type="Proteomes" id="UP000287547"/>
    </source>
</evidence>
<evidence type="ECO:0000313" key="3">
    <source>
        <dbReference type="EMBL" id="RSM74345.1"/>
    </source>
</evidence>
<reference evidence="3 4" key="1">
    <citation type="submission" date="2018-05" db="EMBL/GenBank/DDBJ databases">
        <title>Evolution of GPA BGCs.</title>
        <authorList>
            <person name="Waglechner N."/>
            <person name="Wright G.D."/>
        </authorList>
    </citation>
    <scope>NUCLEOTIDE SEQUENCE [LARGE SCALE GENOMIC DNA]</scope>
    <source>
        <strain evidence="3 4">A82846</strain>
    </source>
</reference>
<accession>A0A428YWB3</accession>
<proteinExistence type="predicted"/>
<dbReference type="EMBL" id="QHKI01000052">
    <property type="protein sequence ID" value="RSM74345.1"/>
    <property type="molecule type" value="Genomic_DNA"/>
</dbReference>
<feature type="transmembrane region" description="Helical" evidence="2">
    <location>
        <begin position="20"/>
        <end position="40"/>
    </location>
</feature>
<feature type="coiled-coil region" evidence="1">
    <location>
        <begin position="52"/>
        <end position="93"/>
    </location>
</feature>
<keyword evidence="1" id="KW-0175">Coiled coil</keyword>
<gene>
    <name evidence="3" type="ORF">DMH04_40085</name>
</gene>
<keyword evidence="2" id="KW-1133">Transmembrane helix</keyword>
<comment type="caution">
    <text evidence="3">The sequence shown here is derived from an EMBL/GenBank/DDBJ whole genome shotgun (WGS) entry which is preliminary data.</text>
</comment>
<dbReference type="Proteomes" id="UP000287547">
    <property type="component" value="Unassembled WGS sequence"/>
</dbReference>
<protein>
    <submittedName>
        <fullName evidence="3">Uncharacterized protein</fullName>
    </submittedName>
</protein>